<dbReference type="RefSeq" id="WP_282211155.1">
    <property type="nucleotide sequence ID" value="NZ_CP118247.1"/>
</dbReference>
<dbReference type="Proteomes" id="UP001222118">
    <property type="component" value="Chromosome"/>
</dbReference>
<sequence>MRDIDGRAFLSASDLMRFMGCTHATTLDLAQMRGTGPKPREDSEDAALLQKQGNAHEAAHLARLNAAGRGIVEITRGTRLDVAVSRAKGLALAFGAPRLREAKCETVEQMRLVNTLCALNKPCSPRTLPSSAISSASCGHENTDSMTAEIPNA</sequence>
<proteinExistence type="predicted"/>
<evidence type="ECO:0000256" key="1">
    <source>
        <dbReference type="SAM" id="MobiDB-lite"/>
    </source>
</evidence>
<reference evidence="2 3" key="1">
    <citation type="submission" date="2023-02" db="EMBL/GenBank/DDBJ databases">
        <title>Devosia chondri sp. nov., isolated from the phycosphere of marine algae.</title>
        <authorList>
            <person name="Kim J.M."/>
            <person name="Lee J.K."/>
            <person name="Choi B.J."/>
            <person name="Bayburt H."/>
            <person name="Jeon C.O."/>
        </authorList>
    </citation>
    <scope>NUCLEOTIDE SEQUENCE [LARGE SCALE GENOMIC DNA]</scope>
    <source>
        <strain evidence="2 3">G2-5</strain>
    </source>
</reference>
<gene>
    <name evidence="2" type="ORF">PSQ90_15430</name>
</gene>
<name>A0ABY7YWT1_9HYPH</name>
<dbReference type="EMBL" id="CP118247">
    <property type="protein sequence ID" value="WDR05637.1"/>
    <property type="molecule type" value="Genomic_DNA"/>
</dbReference>
<protein>
    <submittedName>
        <fullName evidence="2">Uncharacterized protein</fullName>
    </submittedName>
</protein>
<feature type="region of interest" description="Disordered" evidence="1">
    <location>
        <begin position="130"/>
        <end position="153"/>
    </location>
</feature>
<evidence type="ECO:0000313" key="2">
    <source>
        <dbReference type="EMBL" id="WDR05637.1"/>
    </source>
</evidence>
<evidence type="ECO:0000313" key="3">
    <source>
        <dbReference type="Proteomes" id="UP001222118"/>
    </source>
</evidence>
<organism evidence="2 3">
    <name type="scientific">Devosia rhodophyticola</name>
    <dbReference type="NCBI Taxonomy" id="3026423"/>
    <lineage>
        <taxon>Bacteria</taxon>
        <taxon>Pseudomonadati</taxon>
        <taxon>Pseudomonadota</taxon>
        <taxon>Alphaproteobacteria</taxon>
        <taxon>Hyphomicrobiales</taxon>
        <taxon>Devosiaceae</taxon>
        <taxon>Devosia</taxon>
    </lineage>
</organism>
<accession>A0ABY7YWT1</accession>
<keyword evidence="3" id="KW-1185">Reference proteome</keyword>